<dbReference type="WBParaSite" id="nRc.2.0.1.t02663-RA">
    <property type="protein sequence ID" value="nRc.2.0.1.t02663-RA"/>
    <property type="gene ID" value="nRc.2.0.1.g02663"/>
</dbReference>
<organism evidence="1 2">
    <name type="scientific">Romanomermis culicivorax</name>
    <name type="common">Nematode worm</name>
    <dbReference type="NCBI Taxonomy" id="13658"/>
    <lineage>
        <taxon>Eukaryota</taxon>
        <taxon>Metazoa</taxon>
        <taxon>Ecdysozoa</taxon>
        <taxon>Nematoda</taxon>
        <taxon>Enoplea</taxon>
        <taxon>Dorylaimia</taxon>
        <taxon>Mermithida</taxon>
        <taxon>Mermithoidea</taxon>
        <taxon>Mermithidae</taxon>
        <taxon>Romanomermis</taxon>
    </lineage>
</organism>
<reference evidence="2" key="1">
    <citation type="submission" date="2022-11" db="UniProtKB">
        <authorList>
            <consortium name="WormBaseParasite"/>
        </authorList>
    </citation>
    <scope>IDENTIFICATION</scope>
</reference>
<proteinExistence type="predicted"/>
<sequence>MLVAADCNNSFLLSAFWPVQPCVHKSFRTWLEFPTLLKAGNPNEKRSCDKQENVVTFKYRYSRDIEKFVAQRISLIYRYGQEKTPKKQNNQEDDFHLQQ</sequence>
<dbReference type="Proteomes" id="UP000887565">
    <property type="component" value="Unplaced"/>
</dbReference>
<evidence type="ECO:0000313" key="1">
    <source>
        <dbReference type="Proteomes" id="UP000887565"/>
    </source>
</evidence>
<evidence type="ECO:0000313" key="2">
    <source>
        <dbReference type="WBParaSite" id="nRc.2.0.1.t02663-RA"/>
    </source>
</evidence>
<name>A0A915HL16_ROMCU</name>
<accession>A0A915HL16</accession>
<keyword evidence="1" id="KW-1185">Reference proteome</keyword>
<dbReference type="AlphaFoldDB" id="A0A915HL16"/>
<protein>
    <submittedName>
        <fullName evidence="2">Uncharacterized protein</fullName>
    </submittedName>
</protein>